<comment type="caution">
    <text evidence="2">The sequence shown here is derived from an EMBL/GenBank/DDBJ whole genome shotgun (WGS) entry which is preliminary data.</text>
</comment>
<evidence type="ECO:0000313" key="2">
    <source>
        <dbReference type="EMBL" id="VAZ84082.1"/>
    </source>
</evidence>
<dbReference type="Proteomes" id="UP000279331">
    <property type="component" value="Unassembled WGS sequence"/>
</dbReference>
<dbReference type="RefSeq" id="WP_131808283.1">
    <property type="nucleotide sequence ID" value="NZ_CADEAW010000087.1"/>
</dbReference>
<keyword evidence="4" id="KW-1185">Reference proteome</keyword>
<gene>
    <name evidence="2" type="ORF">LAUMK42_02901</name>
    <name evidence="3" type="ORF">LAUMK4_02829</name>
</gene>
<feature type="compositionally biased region" description="Acidic residues" evidence="1">
    <location>
        <begin position="153"/>
        <end position="162"/>
    </location>
</feature>
<organism evidence="2 5">
    <name type="scientific">Mycobacterium persicum</name>
    <dbReference type="NCBI Taxonomy" id="1487726"/>
    <lineage>
        <taxon>Bacteria</taxon>
        <taxon>Bacillati</taxon>
        <taxon>Actinomycetota</taxon>
        <taxon>Actinomycetes</taxon>
        <taxon>Mycobacteriales</taxon>
        <taxon>Mycobacteriaceae</taxon>
        <taxon>Mycobacterium</taxon>
    </lineage>
</organism>
<dbReference type="Proteomes" id="UP000271464">
    <property type="component" value="Unassembled WGS sequence"/>
</dbReference>
<name>A0AB38UTM8_9MYCO</name>
<accession>A0AB38UTM8</accession>
<feature type="region of interest" description="Disordered" evidence="1">
    <location>
        <begin position="152"/>
        <end position="190"/>
    </location>
</feature>
<protein>
    <submittedName>
        <fullName evidence="2">Uncharacterized protein</fullName>
    </submittedName>
</protein>
<reference evidence="4 5" key="1">
    <citation type="submission" date="2018-09" db="EMBL/GenBank/DDBJ databases">
        <authorList>
            <person name="Tagini F."/>
        </authorList>
    </citation>
    <scope>NUCLEOTIDE SEQUENCE [LARGE SCALE GENOMIC DNA]</scope>
    <source>
        <strain evidence="3 4">MK4</strain>
        <strain evidence="2 5">MK42</strain>
    </source>
</reference>
<proteinExistence type="predicted"/>
<evidence type="ECO:0000313" key="3">
    <source>
        <dbReference type="EMBL" id="VAZ94466.1"/>
    </source>
</evidence>
<evidence type="ECO:0000256" key="1">
    <source>
        <dbReference type="SAM" id="MobiDB-lite"/>
    </source>
</evidence>
<dbReference type="EMBL" id="UPHM01000061">
    <property type="protein sequence ID" value="VAZ94466.1"/>
    <property type="molecule type" value="Genomic_DNA"/>
</dbReference>
<dbReference type="AlphaFoldDB" id="A0AB38UTM8"/>
<feature type="region of interest" description="Disordered" evidence="1">
    <location>
        <begin position="90"/>
        <end position="119"/>
    </location>
</feature>
<evidence type="ECO:0000313" key="5">
    <source>
        <dbReference type="Proteomes" id="UP000279331"/>
    </source>
</evidence>
<sequence>MIEQPHKSMPKGDVSYADAAAGRMKARRSKLQRRTQAATAALGALALASGVTAALDAIIAADSGSSHIGVGRLAITLAARDGFKLDSCTSATSDLTDSSTTNSTQSDATATNTQDVDVADTPAATAQIGNGGTELPTVLEYRPTINLPADHYDYDDSSDDEGGSVNPTEISNVPADNFHPLPDPERPENSDWIHNSGEQNMEARFNELPVYRPLNNLALDPNSYVYIPERAGYVHIEDLTQLMRDAQNEAIVNHSADNDDLNRDMIINGFKVDPVFADYLRTMQQEDPIELLTQFSNQTLPIPENHEFIYWPEGGDEGPQPGP</sequence>
<dbReference type="EMBL" id="UPHL01000071">
    <property type="protein sequence ID" value="VAZ84082.1"/>
    <property type="molecule type" value="Genomic_DNA"/>
</dbReference>
<evidence type="ECO:0000313" key="4">
    <source>
        <dbReference type="Proteomes" id="UP000271464"/>
    </source>
</evidence>
<dbReference type="GeneID" id="66595910"/>